<keyword evidence="2" id="KW-0472">Membrane</keyword>
<evidence type="ECO:0000256" key="2">
    <source>
        <dbReference type="SAM" id="Phobius"/>
    </source>
</evidence>
<dbReference type="KEGG" id="olu:OSTLU_25000"/>
<feature type="compositionally biased region" description="Low complexity" evidence="1">
    <location>
        <begin position="512"/>
        <end position="522"/>
    </location>
</feature>
<accession>A4S259</accession>
<dbReference type="GeneID" id="5003628"/>
<feature type="transmembrane region" description="Helical" evidence="2">
    <location>
        <begin position="22"/>
        <end position="41"/>
    </location>
</feature>
<dbReference type="RefSeq" id="XP_001419691.1">
    <property type="nucleotide sequence ID" value="XM_001419654.1"/>
</dbReference>
<protein>
    <submittedName>
        <fullName evidence="3">Uncharacterized protein</fullName>
    </submittedName>
</protein>
<dbReference type="HOGENOM" id="CLU_508453_0_0_1"/>
<evidence type="ECO:0000313" key="4">
    <source>
        <dbReference type="Proteomes" id="UP000001568"/>
    </source>
</evidence>
<keyword evidence="2" id="KW-0812">Transmembrane</keyword>
<feature type="region of interest" description="Disordered" evidence="1">
    <location>
        <begin position="512"/>
        <end position="536"/>
    </location>
</feature>
<organism evidence="3 4">
    <name type="scientific">Ostreococcus lucimarinus (strain CCE9901)</name>
    <dbReference type="NCBI Taxonomy" id="436017"/>
    <lineage>
        <taxon>Eukaryota</taxon>
        <taxon>Viridiplantae</taxon>
        <taxon>Chlorophyta</taxon>
        <taxon>Mamiellophyceae</taxon>
        <taxon>Mamiellales</taxon>
        <taxon>Bathycoccaceae</taxon>
        <taxon>Ostreococcus</taxon>
    </lineage>
</organism>
<evidence type="ECO:0000313" key="3">
    <source>
        <dbReference type="EMBL" id="ABO97984.1"/>
    </source>
</evidence>
<reference evidence="3 4" key="1">
    <citation type="journal article" date="2007" name="Proc. Natl. Acad. Sci. U.S.A.">
        <title>The tiny eukaryote Ostreococcus provides genomic insights into the paradox of plankton speciation.</title>
        <authorList>
            <person name="Palenik B."/>
            <person name="Grimwood J."/>
            <person name="Aerts A."/>
            <person name="Rouze P."/>
            <person name="Salamov A."/>
            <person name="Putnam N."/>
            <person name="Dupont C."/>
            <person name="Jorgensen R."/>
            <person name="Derelle E."/>
            <person name="Rombauts S."/>
            <person name="Zhou K."/>
            <person name="Otillar R."/>
            <person name="Merchant S.S."/>
            <person name="Podell S."/>
            <person name="Gaasterland T."/>
            <person name="Napoli C."/>
            <person name="Gendler K."/>
            <person name="Manuell A."/>
            <person name="Tai V."/>
            <person name="Vallon O."/>
            <person name="Piganeau G."/>
            <person name="Jancek S."/>
            <person name="Heijde M."/>
            <person name="Jabbari K."/>
            <person name="Bowler C."/>
            <person name="Lohr M."/>
            <person name="Robbens S."/>
            <person name="Werner G."/>
            <person name="Dubchak I."/>
            <person name="Pazour G.J."/>
            <person name="Ren Q."/>
            <person name="Paulsen I."/>
            <person name="Delwiche C."/>
            <person name="Schmutz J."/>
            <person name="Rokhsar D."/>
            <person name="Van de Peer Y."/>
            <person name="Moreau H."/>
            <person name="Grigoriev I.V."/>
        </authorList>
    </citation>
    <scope>NUCLEOTIDE SEQUENCE [LARGE SCALE GENOMIC DNA]</scope>
    <source>
        <strain evidence="3 4">CCE9901</strain>
    </source>
</reference>
<proteinExistence type="predicted"/>
<sequence length="536" mass="59289">MTDEATPLIGDDGSRSARRTRVGSLLSLIAAVAIVVASATARRDALGAQSCAEGRADVAFLIGGSVRGMVLDHVSKGLKTNVLDWMAERCVNVHPIMLLSIADVSGWRDRSAMFPKVYPHVLQRALDVIRPVAVSFYTASAYDLDTKDPWGQHCAARGFKVKKDDYFSPATTYAQFDLSKRLLCMARKVEQEKNIHFSWFVRSRPDYFWYGPPPVDFATTLWDGRGTDSAHAFIFDEDWRHKYNDALYAVHSSHADGILGPGSSILSKLPCRAEIPATGHVFLERMTPETALHKVVDLVGAASRAVGIGFERSARPTAKPGQAQKLLCMARKVEKEKNIHFSWYMHGRPEYFWYAPPPVDFARTLWDGRDTNHDTDAVQPTLIFDEDWYWKYNDAFYVVHSSRANAFWGQGTDVLKSVACVSPRSQMSPEASIFHVADYAHCNVRRGISLGHSAWPDRDGMGVHWCHGISEGNTTMINACNAANKISTEANAKYRERAKDWLEKRAAAAAAEAEAAGSAAAKPAPPERPAARGPTC</sequence>
<dbReference type="Gramene" id="ABO97984">
    <property type="protein sequence ID" value="ABO97984"/>
    <property type="gene ID" value="OSTLU_25000"/>
</dbReference>
<evidence type="ECO:0000256" key="1">
    <source>
        <dbReference type="SAM" id="MobiDB-lite"/>
    </source>
</evidence>
<gene>
    <name evidence="3" type="ORF">OSTLU_25000</name>
</gene>
<keyword evidence="2" id="KW-1133">Transmembrane helix</keyword>
<name>A4S259_OSTLU</name>
<dbReference type="EMBL" id="CP000589">
    <property type="protein sequence ID" value="ABO97984.1"/>
    <property type="molecule type" value="Genomic_DNA"/>
</dbReference>
<keyword evidence="4" id="KW-1185">Reference proteome</keyword>
<dbReference type="Proteomes" id="UP000001568">
    <property type="component" value="Chromosome 9"/>
</dbReference>
<dbReference type="AlphaFoldDB" id="A4S259"/>